<sequence>MMRFKKQLNDTWIITQLVDQHERRQLEGINPSAYPENRRLTPAARETILDLVGHSSASYNTIATASQKGMVGCRPMNLHNYSQRIFVTALAE</sequence>
<protein>
    <submittedName>
        <fullName evidence="1">Uncharacterized protein</fullName>
    </submittedName>
</protein>
<dbReference type="Proteomes" id="UP001489719">
    <property type="component" value="Unassembled WGS sequence"/>
</dbReference>
<dbReference type="EMBL" id="MU970359">
    <property type="protein sequence ID" value="KAK9318718.1"/>
    <property type="molecule type" value="Genomic_DNA"/>
</dbReference>
<evidence type="ECO:0000313" key="2">
    <source>
        <dbReference type="Proteomes" id="UP001489719"/>
    </source>
</evidence>
<evidence type="ECO:0000313" key="1">
    <source>
        <dbReference type="EMBL" id="KAK9318718.1"/>
    </source>
</evidence>
<keyword evidence="2" id="KW-1185">Reference proteome</keyword>
<name>A0ACC3TC18_9ASCO</name>
<proteinExistence type="predicted"/>
<comment type="caution">
    <text evidence="1">The sequence shown here is derived from an EMBL/GenBank/DDBJ whole genome shotgun (WGS) entry which is preliminary data.</text>
</comment>
<organism evidence="1 2">
    <name type="scientific">Lipomyces orientalis</name>
    <dbReference type="NCBI Taxonomy" id="1233043"/>
    <lineage>
        <taxon>Eukaryota</taxon>
        <taxon>Fungi</taxon>
        <taxon>Dikarya</taxon>
        <taxon>Ascomycota</taxon>
        <taxon>Saccharomycotina</taxon>
        <taxon>Lipomycetes</taxon>
        <taxon>Lipomycetales</taxon>
        <taxon>Lipomycetaceae</taxon>
        <taxon>Lipomyces</taxon>
    </lineage>
</organism>
<reference evidence="2" key="1">
    <citation type="journal article" date="2024" name="Front. Bioeng. Biotechnol.">
        <title>Genome-scale model development and genomic sequencing of the oleaginous clade Lipomyces.</title>
        <authorList>
            <person name="Czajka J.J."/>
            <person name="Han Y."/>
            <person name="Kim J."/>
            <person name="Mondo S.J."/>
            <person name="Hofstad B.A."/>
            <person name="Robles A."/>
            <person name="Haridas S."/>
            <person name="Riley R."/>
            <person name="LaButti K."/>
            <person name="Pangilinan J."/>
            <person name="Andreopoulos W."/>
            <person name="Lipzen A."/>
            <person name="Yan J."/>
            <person name="Wang M."/>
            <person name="Ng V."/>
            <person name="Grigoriev I.V."/>
            <person name="Spatafora J.W."/>
            <person name="Magnuson J.K."/>
            <person name="Baker S.E."/>
            <person name="Pomraning K.R."/>
        </authorList>
    </citation>
    <scope>NUCLEOTIDE SEQUENCE [LARGE SCALE GENOMIC DNA]</scope>
    <source>
        <strain evidence="2">CBS 10300</strain>
    </source>
</reference>
<accession>A0ACC3TC18</accession>
<gene>
    <name evidence="1" type="ORF">V1517DRAFT_334816</name>
</gene>